<accession>C7LZH2</accession>
<evidence type="ECO:0000313" key="1">
    <source>
        <dbReference type="EMBL" id="ACU54130.1"/>
    </source>
</evidence>
<dbReference type="PANTHER" id="PTHR10151">
    <property type="entry name" value="ECTONUCLEOTIDE PYROPHOSPHATASE/PHOSPHODIESTERASE"/>
    <property type="match status" value="1"/>
</dbReference>
<dbReference type="eggNOG" id="COG1524">
    <property type="taxonomic scope" value="Bacteria"/>
</dbReference>
<dbReference type="PANTHER" id="PTHR10151:SF120">
    <property type="entry name" value="BIS(5'-ADENOSYL)-TRIPHOSPHATASE"/>
    <property type="match status" value="1"/>
</dbReference>
<dbReference type="InterPro" id="IPR017850">
    <property type="entry name" value="Alkaline_phosphatase_core_sf"/>
</dbReference>
<proteinExistence type="predicted"/>
<reference evidence="1 2" key="1">
    <citation type="journal article" date="2009" name="Stand. Genomic Sci.">
        <title>Complete genome sequence of Acidimicrobium ferrooxidans type strain (ICP).</title>
        <authorList>
            <person name="Clum A."/>
            <person name="Nolan M."/>
            <person name="Lang E."/>
            <person name="Glavina Del Rio T."/>
            <person name="Tice H."/>
            <person name="Copeland A."/>
            <person name="Cheng J.F."/>
            <person name="Lucas S."/>
            <person name="Chen F."/>
            <person name="Bruce D."/>
            <person name="Goodwin L."/>
            <person name="Pitluck S."/>
            <person name="Ivanova N."/>
            <person name="Mavrommatis K."/>
            <person name="Mikhailova N."/>
            <person name="Pati A."/>
            <person name="Chen A."/>
            <person name="Palaniappan K."/>
            <person name="Goker M."/>
            <person name="Spring S."/>
            <person name="Land M."/>
            <person name="Hauser L."/>
            <person name="Chang Y.J."/>
            <person name="Jeffries C.C."/>
            <person name="Chain P."/>
            <person name="Bristow J."/>
            <person name="Eisen J.A."/>
            <person name="Markowitz V."/>
            <person name="Hugenholtz P."/>
            <person name="Kyrpides N.C."/>
            <person name="Klenk H.P."/>
            <person name="Lapidus A."/>
        </authorList>
    </citation>
    <scope>NUCLEOTIDE SEQUENCE [LARGE SCALE GENOMIC DNA]</scope>
    <source>
        <strain evidence="2">DSM 10331 / JCM 15462 / NBRC 103882 / ICP</strain>
    </source>
</reference>
<dbReference type="HOGENOM" id="CLU_039939_0_0_11"/>
<dbReference type="Gene3D" id="3.40.720.10">
    <property type="entry name" value="Alkaline Phosphatase, subunit A"/>
    <property type="match status" value="1"/>
</dbReference>
<protein>
    <submittedName>
        <fullName evidence="1">Type I phosphodiesterase/nucleotide pyrophosphatase</fullName>
    </submittedName>
</protein>
<dbReference type="KEGG" id="afo:Afer_1198"/>
<dbReference type="Proteomes" id="UP000000771">
    <property type="component" value="Chromosome"/>
</dbReference>
<name>C7LZH2_ACIFD</name>
<dbReference type="Pfam" id="PF01663">
    <property type="entry name" value="Phosphodiest"/>
    <property type="match status" value="1"/>
</dbReference>
<dbReference type="InterPro" id="IPR002591">
    <property type="entry name" value="Phosphodiest/P_Trfase"/>
</dbReference>
<dbReference type="GO" id="GO:0016787">
    <property type="term" value="F:hydrolase activity"/>
    <property type="evidence" value="ECO:0007669"/>
    <property type="project" value="UniProtKB-ARBA"/>
</dbReference>
<dbReference type="RefSeq" id="WP_015798616.1">
    <property type="nucleotide sequence ID" value="NC_013124.1"/>
</dbReference>
<evidence type="ECO:0000313" key="2">
    <source>
        <dbReference type="Proteomes" id="UP000000771"/>
    </source>
</evidence>
<sequence length="374" mass="39826">MEIAREADHGFIVPRYDGPSLAGVVPGIFGLLDMAGQPAAPAWLADHVGSPERVVLLVLDGLGYLQLMEHRHELATLGALRVVPAHSTAPTTTATALTSLTTGVVPAVHGVLGYRVVVGPGSVLNVLRWTVNGRGPAPAPERLAPVTPFLGANPVAVTKFAYADTCFTKVHLRGARLAWWSTLSQVVTRIDEALARGERFVYAYYEGIDTTAHEFGLGEAYRRELRMVDAMVGLLLERLPPGVTLVVTADHGQVAVDGGALRLDRDVRGDCSLVSGEGRFRWLHTAGDPAALAERCRARYGDVAKVFTREEAVAAGLFGGPVPETFEQRLGDVCLVATAPVFFDDPADQGALRMRARHGALTPAEVLVPIAVGP</sequence>
<dbReference type="EMBL" id="CP001631">
    <property type="protein sequence ID" value="ACU54130.1"/>
    <property type="molecule type" value="Genomic_DNA"/>
</dbReference>
<dbReference type="AlphaFoldDB" id="C7LZH2"/>
<keyword evidence="2" id="KW-1185">Reference proteome</keyword>
<dbReference type="SUPFAM" id="SSF53649">
    <property type="entry name" value="Alkaline phosphatase-like"/>
    <property type="match status" value="1"/>
</dbReference>
<gene>
    <name evidence="1" type="ordered locus">Afer_1198</name>
</gene>
<dbReference type="STRING" id="525909.Afer_1198"/>
<organism evidence="1 2">
    <name type="scientific">Acidimicrobium ferrooxidans (strain DSM 10331 / JCM 15462 / NBRC 103882 / ICP)</name>
    <dbReference type="NCBI Taxonomy" id="525909"/>
    <lineage>
        <taxon>Bacteria</taxon>
        <taxon>Bacillati</taxon>
        <taxon>Actinomycetota</taxon>
        <taxon>Acidimicrobiia</taxon>
        <taxon>Acidimicrobiales</taxon>
        <taxon>Acidimicrobiaceae</taxon>
        <taxon>Acidimicrobium</taxon>
    </lineage>
</organism>